<dbReference type="InterPro" id="IPR050660">
    <property type="entry name" value="NEK_Ser/Thr_kinase"/>
</dbReference>
<feature type="region of interest" description="Disordered" evidence="6">
    <location>
        <begin position="65"/>
        <end position="84"/>
    </location>
</feature>
<dbReference type="Proteomes" id="UP001172684">
    <property type="component" value="Unassembled WGS sequence"/>
</dbReference>
<keyword evidence="9" id="KW-1185">Reference proteome</keyword>
<organism evidence="8 9">
    <name type="scientific">Coniosporium apollinis</name>
    <dbReference type="NCBI Taxonomy" id="61459"/>
    <lineage>
        <taxon>Eukaryota</taxon>
        <taxon>Fungi</taxon>
        <taxon>Dikarya</taxon>
        <taxon>Ascomycota</taxon>
        <taxon>Pezizomycotina</taxon>
        <taxon>Dothideomycetes</taxon>
        <taxon>Dothideomycetes incertae sedis</taxon>
        <taxon>Coniosporium</taxon>
    </lineage>
</organism>
<keyword evidence="3" id="KW-0547">Nucleotide-binding</keyword>
<evidence type="ECO:0000256" key="1">
    <source>
        <dbReference type="ARBA" id="ARBA00012513"/>
    </source>
</evidence>
<name>A0ABQ9P1G9_9PEZI</name>
<protein>
    <recommendedName>
        <fullName evidence="1">non-specific serine/threonine protein kinase</fullName>
        <ecNumber evidence="1">2.7.11.1</ecNumber>
    </recommendedName>
</protein>
<dbReference type="SUPFAM" id="SSF56112">
    <property type="entry name" value="Protein kinase-like (PK-like)"/>
    <property type="match status" value="1"/>
</dbReference>
<dbReference type="PANTHER" id="PTHR43671">
    <property type="entry name" value="SERINE/THREONINE-PROTEIN KINASE NEK"/>
    <property type="match status" value="1"/>
</dbReference>
<dbReference type="InterPro" id="IPR000719">
    <property type="entry name" value="Prot_kinase_dom"/>
</dbReference>
<dbReference type="Gene3D" id="1.10.30.10">
    <property type="entry name" value="High mobility group box domain"/>
    <property type="match status" value="1"/>
</dbReference>
<dbReference type="EMBL" id="JAPDRL010000007">
    <property type="protein sequence ID" value="KAJ9668462.1"/>
    <property type="molecule type" value="Genomic_DNA"/>
</dbReference>
<evidence type="ECO:0000256" key="5">
    <source>
        <dbReference type="ARBA" id="ARBA00022840"/>
    </source>
</evidence>
<dbReference type="Pfam" id="PF00069">
    <property type="entry name" value="Pkinase"/>
    <property type="match status" value="1"/>
</dbReference>
<dbReference type="InterPro" id="IPR036910">
    <property type="entry name" value="HMG_box_dom_sf"/>
</dbReference>
<evidence type="ECO:0000313" key="9">
    <source>
        <dbReference type="Proteomes" id="UP001172684"/>
    </source>
</evidence>
<evidence type="ECO:0000256" key="6">
    <source>
        <dbReference type="SAM" id="MobiDB-lite"/>
    </source>
</evidence>
<evidence type="ECO:0000259" key="7">
    <source>
        <dbReference type="PROSITE" id="PS50011"/>
    </source>
</evidence>
<evidence type="ECO:0000256" key="4">
    <source>
        <dbReference type="ARBA" id="ARBA00022777"/>
    </source>
</evidence>
<evidence type="ECO:0000313" key="8">
    <source>
        <dbReference type="EMBL" id="KAJ9668462.1"/>
    </source>
</evidence>
<dbReference type="InterPro" id="IPR011009">
    <property type="entry name" value="Kinase-like_dom_sf"/>
</dbReference>
<dbReference type="PANTHER" id="PTHR43671:SF13">
    <property type="entry name" value="SERINE_THREONINE-PROTEIN KINASE NEK2"/>
    <property type="match status" value="1"/>
</dbReference>
<dbReference type="PROSITE" id="PS50011">
    <property type="entry name" value="PROTEIN_KINASE_DOM"/>
    <property type="match status" value="1"/>
</dbReference>
<dbReference type="SUPFAM" id="SSF47095">
    <property type="entry name" value="HMG-box"/>
    <property type="match status" value="1"/>
</dbReference>
<feature type="compositionally biased region" description="Low complexity" evidence="6">
    <location>
        <begin position="95"/>
        <end position="123"/>
    </location>
</feature>
<feature type="region of interest" description="Disordered" evidence="6">
    <location>
        <begin position="90"/>
        <end position="123"/>
    </location>
</feature>
<sequence>MMKFRAEHYDRVATVHPGWTRNQKTNAVTKMWKGLTDTQKRPYDKGEAPTPAEIASIAVPDKAATRLRGPQKAKRRGAQVVRGTNAGGAAQVNVASGGPHAPQAGPAAQEGQGAQGPGAAQATQAAQALQDLAAQSLRMLRVSLDEAAPQGASAAPQVGPVVPHIGPPVPQGPDGYADHYWLRHDHPHVLPNVALANMRLQMFFGLERDLDGNAIDEAQWRAIRAPENWTGTFGMVALFARSDESGNRIEHMVVKESIPPWRDPIAWKNGEPAEAVLHRRVHDRSPYIVGYKGCRVFHEARRIRLYVEYALYQALADVIHDYNHYERYEIKQLKKRREEERREKQDNGEVIDYEEYEEIPDENEDEGNQRFPIPEPFMWYVFEATASALLVFHEGGAEVPVPKWTPILHLDLKPDNIFLALPDPDRFRPYPQPKLGDFGLAVGLFNNDSGNPLDFQHRGTKDFMPPEQKAWSIPRPPIFAKVSEAANVFALGATMMCMIRKSDDPVATTRDPRREVHQRGDKDEVSTLLVNIKSDHPWHALAALVRPCLEYDPADRPKLRQLRDTIRAHIQAAAMDVWDDLPQDFMSRQVEFPNKLLFGVHPDLHPRSESDGSAH</sequence>
<dbReference type="SMART" id="SM00220">
    <property type="entry name" value="S_TKc"/>
    <property type="match status" value="1"/>
</dbReference>
<keyword evidence="4" id="KW-0418">Kinase</keyword>
<keyword evidence="5" id="KW-0067">ATP-binding</keyword>
<evidence type="ECO:0000256" key="2">
    <source>
        <dbReference type="ARBA" id="ARBA00022679"/>
    </source>
</evidence>
<dbReference type="PROSITE" id="PS00108">
    <property type="entry name" value="PROTEIN_KINASE_ST"/>
    <property type="match status" value="1"/>
</dbReference>
<dbReference type="Gene3D" id="1.10.510.10">
    <property type="entry name" value="Transferase(Phosphotransferase) domain 1"/>
    <property type="match status" value="1"/>
</dbReference>
<accession>A0ABQ9P1G9</accession>
<dbReference type="InterPro" id="IPR008271">
    <property type="entry name" value="Ser/Thr_kinase_AS"/>
</dbReference>
<gene>
    <name evidence="8" type="ORF">H2201_001510</name>
</gene>
<evidence type="ECO:0000256" key="3">
    <source>
        <dbReference type="ARBA" id="ARBA00022741"/>
    </source>
</evidence>
<feature type="domain" description="Protein kinase" evidence="7">
    <location>
        <begin position="222"/>
        <end position="572"/>
    </location>
</feature>
<proteinExistence type="predicted"/>
<keyword evidence="2" id="KW-0808">Transferase</keyword>
<comment type="caution">
    <text evidence="8">The sequence shown here is derived from an EMBL/GenBank/DDBJ whole genome shotgun (WGS) entry which is preliminary data.</text>
</comment>
<dbReference type="EC" id="2.7.11.1" evidence="1"/>
<reference evidence="8" key="1">
    <citation type="submission" date="2022-10" db="EMBL/GenBank/DDBJ databases">
        <title>Culturing micro-colonial fungi from biological soil crusts in the Mojave desert and describing Neophaeococcomyces mojavensis, and introducing the new genera and species Taxawa tesnikishii.</title>
        <authorList>
            <person name="Kurbessoian T."/>
            <person name="Stajich J.E."/>
        </authorList>
    </citation>
    <scope>NUCLEOTIDE SEQUENCE</scope>
    <source>
        <strain evidence="8">TK_1</strain>
    </source>
</reference>